<dbReference type="EMBL" id="JAOWKW010000001">
    <property type="protein sequence ID" value="MCV2877602.1"/>
    <property type="molecule type" value="Genomic_DNA"/>
</dbReference>
<feature type="domain" description="Phage capsid-like C-terminal" evidence="2">
    <location>
        <begin position="162"/>
        <end position="432"/>
    </location>
</feature>
<sequence length="436" mass="46828">MKKVMMPAIHLAAMAAHVPSGVIGRVRQEASPGDTEKLLKQVSQQLDMINGETKKTAENALNEAKRAGEVSAETKAAADKALSQQTELSKAVKSLTEALEGTNKKHLELAQQFADGAGGSKATGVKSLGQAVLESHDKIKAFNGGTLSLTVNNAITTAAGSGGGLIYHEEEREPVRMPRRRLLVRQLLTQGRTSSDLVTYRKQVIRTNAAAPVAEQGTYQASTYGWGKATAQVKKIGHITHVSEEALADADQLRTEIDSELRYGLDLEEENQILAGDGTGENLSGLLNEAPAFVAAGGLPNATRIDRLRLAILQIALEDYVAAAMVLNPLDWAAIELLKVSGTDNRYVFGNPATGNTPMLWGKDVVDTNSMTAGEWMAGDFAMAATYYDRSEVEVLFSTEHGTNFIEDMVTVKARKRAALAHKRPLAIVQGDFTFA</sequence>
<evidence type="ECO:0000256" key="1">
    <source>
        <dbReference type="ARBA" id="ARBA00004328"/>
    </source>
</evidence>
<dbReference type="InterPro" id="IPR054612">
    <property type="entry name" value="Phage_capsid-like_C"/>
</dbReference>
<evidence type="ECO:0000313" key="3">
    <source>
        <dbReference type="EMBL" id="MCV2877602.1"/>
    </source>
</evidence>
<organism evidence="3 4">
    <name type="scientific">Sedimentimonas flavescens</name>
    <dbReference type="NCBI Taxonomy" id="2851012"/>
    <lineage>
        <taxon>Bacteria</taxon>
        <taxon>Pseudomonadati</taxon>
        <taxon>Pseudomonadota</taxon>
        <taxon>Alphaproteobacteria</taxon>
        <taxon>Rhodobacterales</taxon>
        <taxon>Rhodobacter group</taxon>
        <taxon>Sedimentimonas</taxon>
    </lineage>
</organism>
<name>A0ABT2ZV29_9RHOB</name>
<accession>A0ABT2ZV29</accession>
<protein>
    <submittedName>
        <fullName evidence="3">Phage major capsid protein</fullName>
    </submittedName>
</protein>
<dbReference type="SUPFAM" id="SSF56563">
    <property type="entry name" value="Major capsid protein gp5"/>
    <property type="match status" value="1"/>
</dbReference>
<dbReference type="Gene3D" id="3.30.2320.10">
    <property type="entry name" value="hypothetical protein PF0899 domain"/>
    <property type="match status" value="1"/>
</dbReference>
<dbReference type="InterPro" id="IPR024455">
    <property type="entry name" value="Phage_capsid"/>
</dbReference>
<comment type="subcellular location">
    <subcellularLocation>
        <location evidence="1">Virion</location>
    </subcellularLocation>
</comment>
<gene>
    <name evidence="3" type="ORF">OE699_01950</name>
</gene>
<dbReference type="RefSeq" id="WP_263846887.1">
    <property type="nucleotide sequence ID" value="NZ_JAOWKW010000001.1"/>
</dbReference>
<keyword evidence="4" id="KW-1185">Reference proteome</keyword>
<dbReference type="Proteomes" id="UP001526166">
    <property type="component" value="Unassembled WGS sequence"/>
</dbReference>
<evidence type="ECO:0000313" key="4">
    <source>
        <dbReference type="Proteomes" id="UP001526166"/>
    </source>
</evidence>
<dbReference type="NCBIfam" id="TIGR01554">
    <property type="entry name" value="major_cap_HK97"/>
    <property type="match status" value="1"/>
</dbReference>
<dbReference type="Pfam" id="PF05065">
    <property type="entry name" value="Phage_capsid"/>
    <property type="match status" value="1"/>
</dbReference>
<proteinExistence type="predicted"/>
<comment type="caution">
    <text evidence="3">The sequence shown here is derived from an EMBL/GenBank/DDBJ whole genome shotgun (WGS) entry which is preliminary data.</text>
</comment>
<evidence type="ECO:0000259" key="2">
    <source>
        <dbReference type="Pfam" id="PF05065"/>
    </source>
</evidence>
<reference evidence="3 4" key="1">
    <citation type="submission" date="2022-10" db="EMBL/GenBank/DDBJ databases">
        <title>Sinirhodobacter sp. nov., isolated from ocean surface sediments.</title>
        <authorList>
            <person name="He W."/>
            <person name="Wang L."/>
            <person name="Zhang D.-F."/>
        </authorList>
    </citation>
    <scope>NUCLEOTIDE SEQUENCE [LARGE SCALE GENOMIC DNA]</scope>
    <source>
        <strain evidence="3 4">WL0115</strain>
    </source>
</reference>
<dbReference type="Gene3D" id="3.30.2400.10">
    <property type="entry name" value="Major capsid protein gp5"/>
    <property type="match status" value="1"/>
</dbReference>